<dbReference type="FunFam" id="3.40.50.300:FF:001025">
    <property type="entry name" value="ATPase family, AAA domain-containing 2B"/>
    <property type="match status" value="2"/>
</dbReference>
<evidence type="ECO:0000259" key="4">
    <source>
        <dbReference type="SMART" id="SM00382"/>
    </source>
</evidence>
<dbReference type="RefSeq" id="WP_170095187.1">
    <property type="nucleotide sequence ID" value="NZ_WOYG01000001.1"/>
</dbReference>
<dbReference type="InterPro" id="IPR003593">
    <property type="entry name" value="AAA+_ATPase"/>
</dbReference>
<name>A0A847UIS4_9EURY</name>
<proteinExistence type="predicted"/>
<evidence type="ECO:0000256" key="1">
    <source>
        <dbReference type="ARBA" id="ARBA00022741"/>
    </source>
</evidence>
<evidence type="ECO:0000256" key="2">
    <source>
        <dbReference type="ARBA" id="ARBA00022840"/>
    </source>
</evidence>
<dbReference type="Gene3D" id="3.40.50.300">
    <property type="entry name" value="P-loop containing nucleotide triphosphate hydrolases"/>
    <property type="match status" value="2"/>
</dbReference>
<dbReference type="GO" id="GO:0016887">
    <property type="term" value="F:ATP hydrolysis activity"/>
    <property type="evidence" value="ECO:0007669"/>
    <property type="project" value="InterPro"/>
</dbReference>
<protein>
    <submittedName>
        <fullName evidence="5">AAA family ATPase</fullName>
    </submittedName>
</protein>
<keyword evidence="2" id="KW-0067">ATP-binding</keyword>
<dbReference type="InterPro" id="IPR041569">
    <property type="entry name" value="AAA_lid_3"/>
</dbReference>
<reference evidence="5" key="1">
    <citation type="submission" date="2019-12" db="EMBL/GenBank/DDBJ databases">
        <title>Whole-genome sequence of Halomicrobium mukohataei pws1.</title>
        <authorList>
            <person name="Verma D.K."/>
            <person name="Gopal K."/>
            <person name="Prasad E.S."/>
        </authorList>
    </citation>
    <scope>NUCLEOTIDE SEQUENCE</scope>
    <source>
        <strain evidence="5">Pws1</strain>
    </source>
</reference>
<dbReference type="SMART" id="SM00382">
    <property type="entry name" value="AAA"/>
    <property type="match status" value="2"/>
</dbReference>
<dbReference type="Proteomes" id="UP000608662">
    <property type="component" value="Unassembled WGS sequence"/>
</dbReference>
<dbReference type="InterPro" id="IPR027417">
    <property type="entry name" value="P-loop_NTPase"/>
</dbReference>
<dbReference type="InterPro" id="IPR050168">
    <property type="entry name" value="AAA_ATPase_domain"/>
</dbReference>
<dbReference type="OrthoDB" id="77269at2157"/>
<dbReference type="AlphaFoldDB" id="A0A847UIS4"/>
<evidence type="ECO:0000256" key="3">
    <source>
        <dbReference type="ARBA" id="ARBA00023054"/>
    </source>
</evidence>
<organism evidence="5 6">
    <name type="scientific">Halomicrobium mukohataei</name>
    <dbReference type="NCBI Taxonomy" id="57705"/>
    <lineage>
        <taxon>Archaea</taxon>
        <taxon>Methanobacteriati</taxon>
        <taxon>Methanobacteriota</taxon>
        <taxon>Stenosarchaea group</taxon>
        <taxon>Halobacteria</taxon>
        <taxon>Halobacteriales</taxon>
        <taxon>Haloarculaceae</taxon>
        <taxon>Halomicrobium</taxon>
    </lineage>
</organism>
<dbReference type="GO" id="GO:0005524">
    <property type="term" value="F:ATP binding"/>
    <property type="evidence" value="ECO:0007669"/>
    <property type="project" value="UniProtKB-KW"/>
</dbReference>
<evidence type="ECO:0000313" key="5">
    <source>
        <dbReference type="EMBL" id="NLV11520.1"/>
    </source>
</evidence>
<dbReference type="EMBL" id="WOYG01000001">
    <property type="protein sequence ID" value="NLV11520.1"/>
    <property type="molecule type" value="Genomic_DNA"/>
</dbReference>
<dbReference type="Gene3D" id="1.10.8.60">
    <property type="match status" value="2"/>
</dbReference>
<evidence type="ECO:0000313" key="6">
    <source>
        <dbReference type="Proteomes" id="UP000608662"/>
    </source>
</evidence>
<feature type="domain" description="AAA+ ATPase" evidence="4">
    <location>
        <begin position="646"/>
        <end position="781"/>
    </location>
</feature>
<dbReference type="Pfam" id="PF17862">
    <property type="entry name" value="AAA_lid_3"/>
    <property type="match status" value="1"/>
</dbReference>
<dbReference type="InterPro" id="IPR003960">
    <property type="entry name" value="ATPase_AAA_CS"/>
</dbReference>
<dbReference type="InterPro" id="IPR003959">
    <property type="entry name" value="ATPase_AAA_core"/>
</dbReference>
<comment type="caution">
    <text evidence="5">The sequence shown here is derived from an EMBL/GenBank/DDBJ whole genome shotgun (WGS) entry which is preliminary data.</text>
</comment>
<dbReference type="SUPFAM" id="SSF52540">
    <property type="entry name" value="P-loop containing nucleoside triphosphate hydrolases"/>
    <property type="match status" value="2"/>
</dbReference>
<keyword evidence="1" id="KW-0547">Nucleotide-binding</keyword>
<feature type="domain" description="AAA+ ATPase" evidence="4">
    <location>
        <begin position="361"/>
        <end position="497"/>
    </location>
</feature>
<sequence length="875" mass="96310">MSGQTGERGVTIPDHIEIDQPLLDGRSVAAGFRSNDQTWCDGHDQLQGLLRVLYPAYRVEYTYAVEGRFPWSSPDHEREHALLDGLWEDNDAGLAMHRHAATETTTIDPRARYGDASVPTVALGFHGDEARAASVLPTQLEHERERIDRQIERWHEQADTEESAGNHTKARRFREQADAYEGGDPLDDLREIYGLPDAVDAGSFEGVESIDRVSLPFWIAEFGAQDQSELCYVAVRPTDEGWARDTITSVGWLEQFVASHQSVLESDGHWLGAEDVAVEDTQDRIDRRREEADDRAAHGQDDEVVDPPETELLDAQRLVDPSPDRSFSDVGGMTGLKETLEGKVLKPLEHPDRYREYGLSTVDGVLLHGPPGCGKTYITGALAGELGQSFVRVSPADLSSKYMGEPAQKVQELFAIARANQPCLVFLDELDAVTVARDNDDSNQSEQGMVNQLLTELEGVRDEDVVVVGATNHVEDIDSAIRRSGRFDERVEVPPPDADARREMLRVHLAGRPTTDDLDLSATVSATAGYAASDLERVVDEAARAALADDSPVDTDHLRAAAERTETSIDEWIGRYEFVAEETDGTGTVVQPSSVDHLQADAIVSGDVTRTFEDVGGMDGLQTTLEEKVLEPLRQPERFEQYGLEPTSGVLLYGPPGCGKTYITEALAGELDHFFVEISPAELVSKWMGEPAQRVADLFEIARANQPCLVFLDEIDAVAGSRGASTNQSGQQLVNQLLTELEAISDENVIVVGATNLIEDVDGAIRRSGRFDERVEVPPPDAEARREILRVHLADRPVVDGVDWDRLATATDGYAASDLELVADEAAHRALRAGDSVDTTHLLDAVERTESSLRQWDDGQRYQQSEETSDLRYFG</sequence>
<dbReference type="PROSITE" id="PS00674">
    <property type="entry name" value="AAA"/>
    <property type="match status" value="2"/>
</dbReference>
<keyword evidence="3" id="KW-0175">Coiled coil</keyword>
<dbReference type="PANTHER" id="PTHR23077">
    <property type="entry name" value="AAA-FAMILY ATPASE"/>
    <property type="match status" value="1"/>
</dbReference>
<dbReference type="PANTHER" id="PTHR23077:SF171">
    <property type="entry name" value="NUCLEAR VALOSIN-CONTAINING PROTEIN-LIKE"/>
    <property type="match status" value="1"/>
</dbReference>
<dbReference type="Pfam" id="PF00004">
    <property type="entry name" value="AAA"/>
    <property type="match status" value="2"/>
</dbReference>
<gene>
    <name evidence="5" type="ORF">GOC74_16445</name>
</gene>
<accession>A0A847UIS4</accession>